<gene>
    <name evidence="2" type="ORF">GCM10019016_135210</name>
</gene>
<dbReference type="InterPro" id="IPR013320">
    <property type="entry name" value="ConA-like_dom_sf"/>
</dbReference>
<dbReference type="Proteomes" id="UP001501455">
    <property type="component" value="Unassembled WGS sequence"/>
</dbReference>
<organism evidence="2 3">
    <name type="scientific">Streptomyces prasinosporus</name>
    <dbReference type="NCBI Taxonomy" id="68256"/>
    <lineage>
        <taxon>Bacteria</taxon>
        <taxon>Bacillati</taxon>
        <taxon>Actinomycetota</taxon>
        <taxon>Actinomycetes</taxon>
        <taxon>Kitasatosporales</taxon>
        <taxon>Streptomycetaceae</taxon>
        <taxon>Streptomyces</taxon>
        <taxon>Streptomyces albogriseolus group</taxon>
    </lineage>
</organism>
<comment type="caution">
    <text evidence="2">The sequence shown here is derived from an EMBL/GenBank/DDBJ whole genome shotgun (WGS) entry which is preliminary data.</text>
</comment>
<feature type="compositionally biased region" description="Basic residues" evidence="1">
    <location>
        <begin position="88"/>
        <end position="101"/>
    </location>
</feature>
<keyword evidence="3" id="KW-1185">Reference proteome</keyword>
<feature type="region of interest" description="Disordered" evidence="1">
    <location>
        <begin position="25"/>
        <end position="108"/>
    </location>
</feature>
<accession>A0ABP6UF69</accession>
<evidence type="ECO:0000313" key="2">
    <source>
        <dbReference type="EMBL" id="GAA3506406.1"/>
    </source>
</evidence>
<reference evidence="3" key="1">
    <citation type="journal article" date="2019" name="Int. J. Syst. Evol. Microbiol.">
        <title>The Global Catalogue of Microorganisms (GCM) 10K type strain sequencing project: providing services to taxonomists for standard genome sequencing and annotation.</title>
        <authorList>
            <consortium name="The Broad Institute Genomics Platform"/>
            <consortium name="The Broad Institute Genome Sequencing Center for Infectious Disease"/>
            <person name="Wu L."/>
            <person name="Ma J."/>
        </authorList>
    </citation>
    <scope>NUCLEOTIDE SEQUENCE [LARGE SCALE GENOMIC DNA]</scope>
    <source>
        <strain evidence="3">JCM 4816</strain>
    </source>
</reference>
<proteinExistence type="predicted"/>
<evidence type="ECO:0000256" key="1">
    <source>
        <dbReference type="SAM" id="MobiDB-lite"/>
    </source>
</evidence>
<protein>
    <submittedName>
        <fullName evidence="2">Uncharacterized protein</fullName>
    </submittedName>
</protein>
<evidence type="ECO:0000313" key="3">
    <source>
        <dbReference type="Proteomes" id="UP001501455"/>
    </source>
</evidence>
<sequence length="108" mass="11303">MTGATVDRAPRPGCCPDAALADTAVTTGRTGGDNGVPCSLRTGGTVTTGNHFDARGRAGRRLGGFGSCTTLATEGCRSRGVPGQRELPHHRRRPAPRPSRRPLREGRV</sequence>
<dbReference type="EMBL" id="BAAAXF010000090">
    <property type="protein sequence ID" value="GAA3506406.1"/>
    <property type="molecule type" value="Genomic_DNA"/>
</dbReference>
<dbReference type="SUPFAM" id="SSF49899">
    <property type="entry name" value="Concanavalin A-like lectins/glucanases"/>
    <property type="match status" value="1"/>
</dbReference>
<name>A0ABP6UF69_9ACTN</name>